<dbReference type="SMART" id="SM00192">
    <property type="entry name" value="LDLa"/>
    <property type="match status" value="1"/>
</dbReference>
<dbReference type="GO" id="GO:0006898">
    <property type="term" value="P:receptor-mediated endocytosis"/>
    <property type="evidence" value="ECO:0007669"/>
    <property type="project" value="TreeGrafter"/>
</dbReference>
<dbReference type="SUPFAM" id="SSF57424">
    <property type="entry name" value="LDL receptor-like module"/>
    <property type="match status" value="1"/>
</dbReference>
<dbReference type="AlphaFoldDB" id="A0AAV5SPQ0"/>
<feature type="non-terminal residue" evidence="11">
    <location>
        <position position="1"/>
    </location>
</feature>
<dbReference type="CDD" id="cd00112">
    <property type="entry name" value="LDLa"/>
    <property type="match status" value="1"/>
</dbReference>
<gene>
    <name evidence="11" type="ORF">PENTCL1PPCAC_7522</name>
</gene>
<dbReference type="Pfam" id="PF00057">
    <property type="entry name" value="Ldl_recept_a"/>
    <property type="match status" value="1"/>
</dbReference>
<evidence type="ECO:0000256" key="2">
    <source>
        <dbReference type="ARBA" id="ARBA00004308"/>
    </source>
</evidence>
<evidence type="ECO:0000256" key="6">
    <source>
        <dbReference type="ARBA" id="ARBA00023136"/>
    </source>
</evidence>
<dbReference type="Proteomes" id="UP001432027">
    <property type="component" value="Unassembled WGS sequence"/>
</dbReference>
<dbReference type="Gene3D" id="4.10.400.10">
    <property type="entry name" value="Low-density Lipoprotein Receptor"/>
    <property type="match status" value="2"/>
</dbReference>
<evidence type="ECO:0008006" key="13">
    <source>
        <dbReference type="Google" id="ProtNLM"/>
    </source>
</evidence>
<dbReference type="PRINTS" id="PR00261">
    <property type="entry name" value="LDLRECEPTOR"/>
</dbReference>
<evidence type="ECO:0000256" key="7">
    <source>
        <dbReference type="ARBA" id="ARBA00023157"/>
    </source>
</evidence>
<evidence type="ECO:0000256" key="8">
    <source>
        <dbReference type="ARBA" id="ARBA00023170"/>
    </source>
</evidence>
<dbReference type="InterPro" id="IPR023415">
    <property type="entry name" value="LDLR_class-A_CS"/>
</dbReference>
<protein>
    <recommendedName>
        <fullName evidence="13">Lipoprotein receptor</fullName>
    </recommendedName>
</protein>
<keyword evidence="7 10" id="KW-1015">Disulfide bond</keyword>
<keyword evidence="6" id="KW-0472">Membrane</keyword>
<dbReference type="GO" id="GO:0042562">
    <property type="term" value="F:hormone binding"/>
    <property type="evidence" value="ECO:0007669"/>
    <property type="project" value="TreeGrafter"/>
</dbReference>
<feature type="disulfide bond" evidence="10">
    <location>
        <begin position="76"/>
        <end position="91"/>
    </location>
</feature>
<evidence type="ECO:0000256" key="5">
    <source>
        <dbReference type="ARBA" id="ARBA00022989"/>
    </source>
</evidence>
<evidence type="ECO:0000313" key="11">
    <source>
        <dbReference type="EMBL" id="GMS85347.1"/>
    </source>
</evidence>
<evidence type="ECO:0000256" key="3">
    <source>
        <dbReference type="ARBA" id="ARBA00022692"/>
    </source>
</evidence>
<dbReference type="PROSITE" id="PS01209">
    <property type="entry name" value="LDLRA_1"/>
    <property type="match status" value="1"/>
</dbReference>
<dbReference type="InterPro" id="IPR002172">
    <property type="entry name" value="LDrepeatLR_classA_rpt"/>
</dbReference>
<keyword evidence="9" id="KW-0325">Glycoprotein</keyword>
<keyword evidence="3" id="KW-0812">Transmembrane</keyword>
<evidence type="ECO:0000256" key="10">
    <source>
        <dbReference type="PROSITE-ProRule" id="PRU00124"/>
    </source>
</evidence>
<dbReference type="PANTHER" id="PTHR22722">
    <property type="entry name" value="LOW-DENSITY LIPOPROTEIN RECEPTOR-RELATED PROTEIN 2-RELATED"/>
    <property type="match status" value="1"/>
</dbReference>
<dbReference type="GO" id="GO:0012505">
    <property type="term" value="C:endomembrane system"/>
    <property type="evidence" value="ECO:0007669"/>
    <property type="project" value="UniProtKB-SubCell"/>
</dbReference>
<comment type="caution">
    <text evidence="10">Lacks conserved residue(s) required for the propagation of feature annotation.</text>
</comment>
<sequence>KKNCDNGEDEKDCLRACLKYPYFMRLNRGKAKCVPRAARCDGVMHFQNGIDKKNCAHCPSTAFQCDEGCLPSNFRCDGIVDCKDESDEKDCSCEECTNGRIDTYSCEATGICLKSDEYSNLSPYSLCPEPRKRDELFCATQWRR</sequence>
<keyword evidence="4" id="KW-0677">Repeat</keyword>
<evidence type="ECO:0000256" key="1">
    <source>
        <dbReference type="ARBA" id="ARBA00004167"/>
    </source>
</evidence>
<keyword evidence="5" id="KW-1133">Transmembrane helix</keyword>
<dbReference type="PANTHER" id="PTHR22722:SF14">
    <property type="entry name" value="MEGALIN, ISOFORM A"/>
    <property type="match status" value="1"/>
</dbReference>
<dbReference type="EMBL" id="BTSX01000002">
    <property type="protein sequence ID" value="GMS85347.1"/>
    <property type="molecule type" value="Genomic_DNA"/>
</dbReference>
<evidence type="ECO:0000313" key="12">
    <source>
        <dbReference type="Proteomes" id="UP001432027"/>
    </source>
</evidence>
<proteinExistence type="predicted"/>
<keyword evidence="12" id="KW-1185">Reference proteome</keyword>
<evidence type="ECO:0000256" key="4">
    <source>
        <dbReference type="ARBA" id="ARBA00022737"/>
    </source>
</evidence>
<dbReference type="PROSITE" id="PS50068">
    <property type="entry name" value="LDLRA_2"/>
    <property type="match status" value="1"/>
</dbReference>
<comment type="caution">
    <text evidence="11">The sequence shown here is derived from an EMBL/GenBank/DDBJ whole genome shotgun (WGS) entry which is preliminary data.</text>
</comment>
<dbReference type="InterPro" id="IPR051221">
    <property type="entry name" value="LDLR-related"/>
</dbReference>
<comment type="subcellular location">
    <subcellularLocation>
        <location evidence="2">Endomembrane system</location>
    </subcellularLocation>
    <subcellularLocation>
        <location evidence="1">Membrane</location>
        <topology evidence="1">Single-pass membrane protein</topology>
    </subcellularLocation>
</comment>
<dbReference type="GO" id="GO:0016324">
    <property type="term" value="C:apical plasma membrane"/>
    <property type="evidence" value="ECO:0007669"/>
    <property type="project" value="TreeGrafter"/>
</dbReference>
<dbReference type="InterPro" id="IPR036055">
    <property type="entry name" value="LDL_receptor-like_sf"/>
</dbReference>
<dbReference type="GO" id="GO:0043235">
    <property type="term" value="C:receptor complex"/>
    <property type="evidence" value="ECO:0007669"/>
    <property type="project" value="TreeGrafter"/>
</dbReference>
<keyword evidence="8" id="KW-0675">Receptor</keyword>
<organism evidence="11 12">
    <name type="scientific">Pristionchus entomophagus</name>
    <dbReference type="NCBI Taxonomy" id="358040"/>
    <lineage>
        <taxon>Eukaryota</taxon>
        <taxon>Metazoa</taxon>
        <taxon>Ecdysozoa</taxon>
        <taxon>Nematoda</taxon>
        <taxon>Chromadorea</taxon>
        <taxon>Rhabditida</taxon>
        <taxon>Rhabditina</taxon>
        <taxon>Diplogasteromorpha</taxon>
        <taxon>Diplogasteroidea</taxon>
        <taxon>Neodiplogasteridae</taxon>
        <taxon>Pristionchus</taxon>
    </lineage>
</organism>
<accession>A0AAV5SPQ0</accession>
<feature type="non-terminal residue" evidence="11">
    <location>
        <position position="144"/>
    </location>
</feature>
<name>A0AAV5SPQ0_9BILA</name>
<evidence type="ECO:0000256" key="9">
    <source>
        <dbReference type="ARBA" id="ARBA00023180"/>
    </source>
</evidence>
<reference evidence="11" key="1">
    <citation type="submission" date="2023-10" db="EMBL/GenBank/DDBJ databases">
        <title>Genome assembly of Pristionchus species.</title>
        <authorList>
            <person name="Yoshida K."/>
            <person name="Sommer R.J."/>
        </authorList>
    </citation>
    <scope>NUCLEOTIDE SEQUENCE</scope>
    <source>
        <strain evidence="11">RS0144</strain>
    </source>
</reference>